<reference evidence="3" key="1">
    <citation type="journal article" date="2013" name="Science">
        <title>Comparative analysis of bat genomes provides insight into the evolution of flight and immunity.</title>
        <authorList>
            <person name="Zhang G."/>
            <person name="Cowled C."/>
            <person name="Shi Z."/>
            <person name="Huang Z."/>
            <person name="Bishop-Lilly K.A."/>
            <person name="Fang X."/>
            <person name="Wynne J.W."/>
            <person name="Xiong Z."/>
            <person name="Baker M.L."/>
            <person name="Zhao W."/>
            <person name="Tachedjian M."/>
            <person name="Zhu Y."/>
            <person name="Zhou P."/>
            <person name="Jiang X."/>
            <person name="Ng J."/>
            <person name="Yang L."/>
            <person name="Wu L."/>
            <person name="Xiao J."/>
            <person name="Feng Y."/>
            <person name="Chen Y."/>
            <person name="Sun X."/>
            <person name="Zhang Y."/>
            <person name="Marsh G.A."/>
            <person name="Crameri G."/>
            <person name="Broder C.C."/>
            <person name="Frey K.G."/>
            <person name="Wang L.F."/>
            <person name="Wang J."/>
        </authorList>
    </citation>
    <scope>NUCLEOTIDE SEQUENCE [LARGE SCALE GENOMIC DNA]</scope>
</reference>
<organism evidence="2 3">
    <name type="scientific">Myotis davidii</name>
    <name type="common">David's myotis</name>
    <dbReference type="NCBI Taxonomy" id="225400"/>
    <lineage>
        <taxon>Eukaryota</taxon>
        <taxon>Metazoa</taxon>
        <taxon>Chordata</taxon>
        <taxon>Craniata</taxon>
        <taxon>Vertebrata</taxon>
        <taxon>Euteleostomi</taxon>
        <taxon>Mammalia</taxon>
        <taxon>Eutheria</taxon>
        <taxon>Laurasiatheria</taxon>
        <taxon>Chiroptera</taxon>
        <taxon>Yangochiroptera</taxon>
        <taxon>Vespertilionidae</taxon>
        <taxon>Myotis</taxon>
    </lineage>
</organism>
<dbReference type="Proteomes" id="UP000010556">
    <property type="component" value="Unassembled WGS sequence"/>
</dbReference>
<feature type="transmembrane region" description="Helical" evidence="1">
    <location>
        <begin position="259"/>
        <end position="277"/>
    </location>
</feature>
<protein>
    <submittedName>
        <fullName evidence="2">Ceroid-lipofuscinosis neuronal protein 6 like protein</fullName>
    </submittedName>
</protein>
<feature type="transmembrane region" description="Helical" evidence="1">
    <location>
        <begin position="283"/>
        <end position="301"/>
    </location>
</feature>
<evidence type="ECO:0000313" key="3">
    <source>
        <dbReference type="Proteomes" id="UP000010556"/>
    </source>
</evidence>
<feature type="transmembrane region" description="Helical" evidence="1">
    <location>
        <begin position="313"/>
        <end position="335"/>
    </location>
</feature>
<accession>L5M7Q5</accession>
<dbReference type="AlphaFoldDB" id="L5M7Q5"/>
<keyword evidence="1" id="KW-1133">Transmembrane helix</keyword>
<sequence>MARLQARDEAVPVVELREKLHQGTFLEEVALGLQLICEEPRLSASQEGQAPNDVSADGAPLLAMALTSACPLASVFGLTVDWHSSIKAEEASTTAPFHLDLWFYFTLQNWVLDFGRPIAMLVFPLEWFPLNKPSVGDYFHMAYNIITPFLLLKLIERSPRTLPRSIIYISIITFIMGASIHLVGDSVNHRLLFSGYQHHLSVRENPIIKNLKPETLIDSFELLYYYDEYLGHCMWYIPFFLILFMYFSGCFTPTKAESSMPGAALLLVVPSGLYYWYLVTEGQIFILFIFTFFAMLALVLHQKRKRLFLDSNGLFLFYSFALTLLLVALWVAWLWSDPVLRKKYPGVIYVPEPWAFYTLHVSSRH</sequence>
<dbReference type="GO" id="GO:0007040">
    <property type="term" value="P:lysosome organization"/>
    <property type="evidence" value="ECO:0007669"/>
    <property type="project" value="TreeGrafter"/>
</dbReference>
<evidence type="ECO:0000313" key="2">
    <source>
        <dbReference type="EMBL" id="ELK34315.1"/>
    </source>
</evidence>
<gene>
    <name evidence="2" type="ORF">MDA_GLEAN10011066</name>
</gene>
<dbReference type="eggNOG" id="ENOG502QSUV">
    <property type="taxonomic scope" value="Eukaryota"/>
</dbReference>
<dbReference type="Pfam" id="PF15156">
    <property type="entry name" value="CLN6"/>
    <property type="match status" value="1"/>
</dbReference>
<dbReference type="PANTHER" id="PTHR16244">
    <property type="entry name" value="CEROID-LIPOFUSCINOSIS NEURONAL PROTEIN 6"/>
    <property type="match status" value="1"/>
</dbReference>
<dbReference type="GO" id="GO:0005783">
    <property type="term" value="C:endoplasmic reticulum"/>
    <property type="evidence" value="ECO:0007669"/>
    <property type="project" value="TreeGrafter"/>
</dbReference>
<dbReference type="PANTHER" id="PTHR16244:SF2">
    <property type="entry name" value="CEROID-LIPOFUSCINOSIS NEURONAL PROTEIN 6"/>
    <property type="match status" value="1"/>
</dbReference>
<dbReference type="GO" id="GO:0016020">
    <property type="term" value="C:membrane"/>
    <property type="evidence" value="ECO:0007669"/>
    <property type="project" value="TreeGrafter"/>
</dbReference>
<feature type="transmembrane region" description="Helical" evidence="1">
    <location>
        <begin position="229"/>
        <end position="247"/>
    </location>
</feature>
<keyword evidence="3" id="KW-1185">Reference proteome</keyword>
<keyword evidence="1" id="KW-0472">Membrane</keyword>
<feature type="transmembrane region" description="Helical" evidence="1">
    <location>
        <begin position="101"/>
        <end position="123"/>
    </location>
</feature>
<dbReference type="InterPro" id="IPR029255">
    <property type="entry name" value="CLN6"/>
</dbReference>
<evidence type="ECO:0000256" key="1">
    <source>
        <dbReference type="SAM" id="Phobius"/>
    </source>
</evidence>
<feature type="transmembrane region" description="Helical" evidence="1">
    <location>
        <begin position="166"/>
        <end position="184"/>
    </location>
</feature>
<feature type="transmembrane region" description="Helical" evidence="1">
    <location>
        <begin position="135"/>
        <end position="154"/>
    </location>
</feature>
<name>L5M7Q5_MYODS</name>
<keyword evidence="1" id="KW-0812">Transmembrane</keyword>
<dbReference type="EMBL" id="KB103228">
    <property type="protein sequence ID" value="ELK34315.1"/>
    <property type="molecule type" value="Genomic_DNA"/>
</dbReference>
<proteinExistence type="predicted"/>